<dbReference type="PROSITE" id="PS50234">
    <property type="entry name" value="VWFA"/>
    <property type="match status" value="1"/>
</dbReference>
<evidence type="ECO:0000256" key="15">
    <source>
        <dbReference type="ARBA" id="ARBA00023204"/>
    </source>
</evidence>
<gene>
    <name evidence="20" type="ORF">EST38_g2378</name>
</gene>
<name>A0A4Q2DUT5_9AGAR</name>
<dbReference type="EMBL" id="SDEE01000041">
    <property type="protein sequence ID" value="RXW23481.1"/>
    <property type="molecule type" value="Genomic_DNA"/>
</dbReference>
<evidence type="ECO:0000256" key="13">
    <source>
        <dbReference type="ARBA" id="ARBA00023125"/>
    </source>
</evidence>
<evidence type="ECO:0000256" key="17">
    <source>
        <dbReference type="ARBA" id="ARBA00031847"/>
    </source>
</evidence>
<dbReference type="GO" id="GO:0006303">
    <property type="term" value="P:double-strand break repair via nonhomologous end joining"/>
    <property type="evidence" value="ECO:0007669"/>
    <property type="project" value="InterPro"/>
</dbReference>
<evidence type="ECO:0000256" key="16">
    <source>
        <dbReference type="ARBA" id="ARBA00023242"/>
    </source>
</evidence>
<evidence type="ECO:0000256" key="1">
    <source>
        <dbReference type="ARBA" id="ARBA00004123"/>
    </source>
</evidence>
<feature type="compositionally biased region" description="Low complexity" evidence="18">
    <location>
        <begin position="653"/>
        <end position="671"/>
    </location>
</feature>
<dbReference type="SUPFAM" id="SSF100939">
    <property type="entry name" value="SPOC domain-like"/>
    <property type="match status" value="1"/>
</dbReference>
<dbReference type="STRING" id="2316362.A0A4Q2DUT5"/>
<evidence type="ECO:0000256" key="7">
    <source>
        <dbReference type="ARBA" id="ARBA00022741"/>
    </source>
</evidence>
<keyword evidence="8" id="KW-0227">DNA damage</keyword>
<protein>
    <recommendedName>
        <fullName evidence="5">ATP-dependent DNA helicase II subunit 2</fullName>
        <ecNumber evidence="4">3.6.4.12</ecNumber>
    </recommendedName>
    <alternativeName>
        <fullName evidence="17">ATP-dependent DNA helicase II subunit Ku80</fullName>
    </alternativeName>
</protein>
<dbReference type="InterPro" id="IPR002035">
    <property type="entry name" value="VWF_A"/>
</dbReference>
<keyword evidence="7" id="KW-0547">Nucleotide-binding</keyword>
<dbReference type="EC" id="3.6.4.12" evidence="4"/>
<dbReference type="PANTHER" id="PTHR12604:SF4">
    <property type="entry name" value="X-RAY REPAIR CROSS-COMPLEMENTING PROTEIN 5"/>
    <property type="match status" value="1"/>
</dbReference>
<dbReference type="GO" id="GO:0005524">
    <property type="term" value="F:ATP binding"/>
    <property type="evidence" value="ECO:0007669"/>
    <property type="project" value="UniProtKB-KW"/>
</dbReference>
<comment type="caution">
    <text evidence="20">The sequence shown here is derived from an EMBL/GenBank/DDBJ whole genome shotgun (WGS) entry which is preliminary data.</text>
</comment>
<evidence type="ECO:0000259" key="19">
    <source>
        <dbReference type="PROSITE" id="PS50234"/>
    </source>
</evidence>
<dbReference type="FunFam" id="3.40.50.410:FF:000073">
    <property type="entry name" value="ATP-dependent DNA helicase II subunit 2"/>
    <property type="match status" value="1"/>
</dbReference>
<dbReference type="Gene3D" id="2.40.290.10">
    <property type="match status" value="1"/>
</dbReference>
<dbReference type="GO" id="GO:0016787">
    <property type="term" value="F:hydrolase activity"/>
    <property type="evidence" value="ECO:0007669"/>
    <property type="project" value="UniProtKB-KW"/>
</dbReference>
<dbReference type="Gene3D" id="3.40.50.410">
    <property type="entry name" value="von Willebrand factor, type A domain"/>
    <property type="match status" value="1"/>
</dbReference>
<keyword evidence="14" id="KW-0233">DNA recombination</keyword>
<dbReference type="InterPro" id="IPR016194">
    <property type="entry name" value="SPOC-like_C_dom_sf"/>
</dbReference>
<proteinExistence type="inferred from homology"/>
<keyword evidence="12" id="KW-0779">Telomere</keyword>
<evidence type="ECO:0000256" key="9">
    <source>
        <dbReference type="ARBA" id="ARBA00022801"/>
    </source>
</evidence>
<dbReference type="SUPFAM" id="SSF53300">
    <property type="entry name" value="vWA-like"/>
    <property type="match status" value="1"/>
</dbReference>
<evidence type="ECO:0000256" key="8">
    <source>
        <dbReference type="ARBA" id="ARBA00022763"/>
    </source>
</evidence>
<dbReference type="InterPro" id="IPR036494">
    <property type="entry name" value="Ku_C_sf"/>
</dbReference>
<evidence type="ECO:0000256" key="3">
    <source>
        <dbReference type="ARBA" id="ARBA00007726"/>
    </source>
</evidence>
<evidence type="ECO:0000256" key="2">
    <source>
        <dbReference type="ARBA" id="ARBA00004574"/>
    </source>
</evidence>
<feature type="domain" description="VWFA" evidence="19">
    <location>
        <begin position="10"/>
        <end position="181"/>
    </location>
</feature>
<keyword evidence="6" id="KW-0158">Chromosome</keyword>
<evidence type="ECO:0000256" key="11">
    <source>
        <dbReference type="ARBA" id="ARBA00022840"/>
    </source>
</evidence>
<evidence type="ECO:0000313" key="21">
    <source>
        <dbReference type="Proteomes" id="UP000290288"/>
    </source>
</evidence>
<keyword evidence="13" id="KW-0238">DNA-binding</keyword>
<dbReference type="OrthoDB" id="30826at2759"/>
<dbReference type="Gene3D" id="1.10.1600.10">
    <property type="match status" value="1"/>
</dbReference>
<dbReference type="InterPro" id="IPR036465">
    <property type="entry name" value="vWFA_dom_sf"/>
</dbReference>
<organism evidence="20 21">
    <name type="scientific">Candolleomyces aberdarensis</name>
    <dbReference type="NCBI Taxonomy" id="2316362"/>
    <lineage>
        <taxon>Eukaryota</taxon>
        <taxon>Fungi</taxon>
        <taxon>Dikarya</taxon>
        <taxon>Basidiomycota</taxon>
        <taxon>Agaricomycotina</taxon>
        <taxon>Agaricomycetes</taxon>
        <taxon>Agaricomycetidae</taxon>
        <taxon>Agaricales</taxon>
        <taxon>Agaricineae</taxon>
        <taxon>Psathyrellaceae</taxon>
        <taxon>Candolleomyces</taxon>
    </lineage>
</organism>
<dbReference type="GO" id="GO:0003690">
    <property type="term" value="F:double-stranded DNA binding"/>
    <property type="evidence" value="ECO:0007669"/>
    <property type="project" value="TreeGrafter"/>
</dbReference>
<dbReference type="GO" id="GO:0006310">
    <property type="term" value="P:DNA recombination"/>
    <property type="evidence" value="ECO:0007669"/>
    <property type="project" value="UniProtKB-KW"/>
</dbReference>
<dbReference type="Proteomes" id="UP000290288">
    <property type="component" value="Unassembled WGS sequence"/>
</dbReference>
<sequence length="873" mass="96463">MPAERAGYTVTMFLVDTSPSMGSVRTVDLPDGPNGETRTTEMTNLEWALRYVKTKIQEMIFNGRKTDQCGVIVFGSETTDNLINDKSGGYENVEDYIPIGQPNSGTLAKLDALQASSVTGDPIDALIVAIETQAQYLAKKKTWTRKIVLVTDGQSEIETEDWEATVDKMNDLDIRFTVVGVDFDDPDWGYEEENKSELKRNNEKFFRELVDRVKEDNGVLGTCAHALEEVGRPEQKMTRSALMATTLRLGNPDRDPEQAIEIMVKASKATAIQRPATMKKFALRLGDGDEMQVDEEEVDPDKPSVFSQLKMRTEYYVDRNPRAEDEDGDVKMEKEDEDALLLEGDDTQTKKDGKEEALEQVEKEELIRGFKYGTTYAPCPDGQFPRLETTKGITICGFFPKGNFRRELSMGEIQYIWGDPSSPKQQVALSSLAKAMDDDGKIAIARWVSRDGMDPKMGVLAPCIFEKVDCLLWAQMPFADDVRKYAFASLENLVSKKGETLTEHPYLPTADQLEAMNNFVDAMDLMDAGEKDENGVRQQWFSTAESFNPAIHRVKQAIFHCAVVSDIATNPLPPPHPDLLTFLEPPSRALKRAKQPLEACKKAFNVKQVPKRVGKAKKEDHAYAPDEADAELLLNQNQKGSAPLRSQSTFISSAAARASSSSQAQSQTQTRLKITGNDSGSETEPESDGEDLLLNAPAASSSKKGKTPLALPTPARSVSPKARGKGNAGDDDDEVDPGRAPGRIIGSTNPLKDFKKNLAQGDVVSKAVEDLGAVITEVVLKPFAKRRSDEMVECMTELRKVSLEEDEVDAWNAFLQDLKNKCLAPKPAGNATFWKTVQEVGRPLSLISDKEAKKHGGTSQYTEKQVKEFVGAS</sequence>
<comment type="subcellular location">
    <subcellularLocation>
        <location evidence="2">Chromosome</location>
        <location evidence="2">Telomere</location>
    </subcellularLocation>
    <subcellularLocation>
        <location evidence="1">Nucleus</location>
    </subcellularLocation>
</comment>
<dbReference type="Pfam" id="PF08785">
    <property type="entry name" value="Ku_PK_bind"/>
    <property type="match status" value="1"/>
</dbReference>
<dbReference type="GO" id="GO:0042162">
    <property type="term" value="F:telomeric DNA binding"/>
    <property type="evidence" value="ECO:0007669"/>
    <property type="project" value="InterPro"/>
</dbReference>
<comment type="similarity">
    <text evidence="3">Belongs to the ku80 family.</text>
</comment>
<keyword evidence="21" id="KW-1185">Reference proteome</keyword>
<dbReference type="Pfam" id="PF02735">
    <property type="entry name" value="Ku"/>
    <property type="match status" value="1"/>
</dbReference>
<evidence type="ECO:0000256" key="4">
    <source>
        <dbReference type="ARBA" id="ARBA00012551"/>
    </source>
</evidence>
<dbReference type="GO" id="GO:0043564">
    <property type="term" value="C:Ku70:Ku80 complex"/>
    <property type="evidence" value="ECO:0007669"/>
    <property type="project" value="InterPro"/>
</dbReference>
<evidence type="ECO:0000256" key="14">
    <source>
        <dbReference type="ARBA" id="ARBA00023172"/>
    </source>
</evidence>
<keyword evidence="15" id="KW-0234">DNA repair</keyword>
<keyword evidence="16" id="KW-0539">Nucleus</keyword>
<evidence type="ECO:0000313" key="20">
    <source>
        <dbReference type="EMBL" id="RXW23481.1"/>
    </source>
</evidence>
<dbReference type="GO" id="GO:0000723">
    <property type="term" value="P:telomere maintenance"/>
    <property type="evidence" value="ECO:0007669"/>
    <property type="project" value="InterPro"/>
</dbReference>
<dbReference type="GO" id="GO:0003678">
    <property type="term" value="F:DNA helicase activity"/>
    <property type="evidence" value="ECO:0007669"/>
    <property type="project" value="UniProtKB-EC"/>
</dbReference>
<dbReference type="GO" id="GO:0000781">
    <property type="term" value="C:chromosome, telomeric region"/>
    <property type="evidence" value="ECO:0007669"/>
    <property type="project" value="UniProtKB-SubCell"/>
</dbReference>
<dbReference type="SUPFAM" id="SSF101420">
    <property type="entry name" value="C-terminal domain of Ku80"/>
    <property type="match status" value="1"/>
</dbReference>
<dbReference type="InterPro" id="IPR006164">
    <property type="entry name" value="DNA_bd_Ku70/Ku80"/>
</dbReference>
<dbReference type="GO" id="GO:0003684">
    <property type="term" value="F:damaged DNA binding"/>
    <property type="evidence" value="ECO:0007669"/>
    <property type="project" value="InterPro"/>
</dbReference>
<feature type="compositionally biased region" description="Acidic residues" evidence="18">
    <location>
        <begin position="681"/>
        <end position="691"/>
    </location>
</feature>
<keyword evidence="9" id="KW-0378">Hydrolase</keyword>
<dbReference type="AlphaFoldDB" id="A0A4Q2DUT5"/>
<dbReference type="FunFam" id="1.10.1600.10:FF:000002">
    <property type="entry name" value="X-ray repair cross-complementing protein 5"/>
    <property type="match status" value="1"/>
</dbReference>
<dbReference type="CDD" id="cd00873">
    <property type="entry name" value="KU80"/>
    <property type="match status" value="1"/>
</dbReference>
<evidence type="ECO:0000256" key="5">
    <source>
        <dbReference type="ARBA" id="ARBA00021792"/>
    </source>
</evidence>
<dbReference type="Gene3D" id="1.25.40.240">
    <property type="entry name" value="Ku, C-terminal domain"/>
    <property type="match status" value="1"/>
</dbReference>
<evidence type="ECO:0000256" key="6">
    <source>
        <dbReference type="ARBA" id="ARBA00022454"/>
    </source>
</evidence>
<evidence type="ECO:0000256" key="12">
    <source>
        <dbReference type="ARBA" id="ARBA00022895"/>
    </source>
</evidence>
<reference evidence="20 21" key="1">
    <citation type="submission" date="2019-01" db="EMBL/GenBank/DDBJ databases">
        <title>Draft genome sequence of Psathyrella aberdarensis IHI B618.</title>
        <authorList>
            <person name="Buettner E."/>
            <person name="Kellner H."/>
        </authorList>
    </citation>
    <scope>NUCLEOTIDE SEQUENCE [LARGE SCALE GENOMIC DNA]</scope>
    <source>
        <strain evidence="20 21">IHI B618</strain>
    </source>
</reference>
<dbReference type="InterPro" id="IPR014893">
    <property type="entry name" value="Ku_PK_bind"/>
</dbReference>
<evidence type="ECO:0000256" key="10">
    <source>
        <dbReference type="ARBA" id="ARBA00022806"/>
    </source>
</evidence>
<keyword evidence="10" id="KW-0347">Helicase</keyword>
<feature type="region of interest" description="Disordered" evidence="18">
    <location>
        <begin position="653"/>
        <end position="748"/>
    </location>
</feature>
<dbReference type="InterPro" id="IPR024193">
    <property type="entry name" value="Ku80"/>
</dbReference>
<evidence type="ECO:0000256" key="18">
    <source>
        <dbReference type="SAM" id="MobiDB-lite"/>
    </source>
</evidence>
<accession>A0A4Q2DUT5</accession>
<dbReference type="PANTHER" id="PTHR12604">
    <property type="entry name" value="KU AUTOANTIGEN DNA HELICASE"/>
    <property type="match status" value="1"/>
</dbReference>
<dbReference type="SMART" id="SM00559">
    <property type="entry name" value="Ku78"/>
    <property type="match status" value="1"/>
</dbReference>
<keyword evidence="11" id="KW-0067">ATP-binding</keyword>